<dbReference type="InterPro" id="IPR013783">
    <property type="entry name" value="Ig-like_fold"/>
</dbReference>
<dbReference type="OrthoDB" id="1769590at2"/>
<protein>
    <submittedName>
        <fullName evidence="1">Uncharacterized protein</fullName>
    </submittedName>
</protein>
<proteinExistence type="predicted"/>
<dbReference type="PROSITE" id="PS51257">
    <property type="entry name" value="PROKAR_LIPOPROTEIN"/>
    <property type="match status" value="1"/>
</dbReference>
<organism evidence="1 2">
    <name type="scientific">Faecalicoccus pleomorphus</name>
    <dbReference type="NCBI Taxonomy" id="1323"/>
    <lineage>
        <taxon>Bacteria</taxon>
        <taxon>Bacillati</taxon>
        <taxon>Bacillota</taxon>
        <taxon>Erysipelotrichia</taxon>
        <taxon>Erysipelotrichales</taxon>
        <taxon>Erysipelotrichaceae</taxon>
        <taxon>Faecalicoccus</taxon>
    </lineage>
</organism>
<dbReference type="Gene3D" id="2.60.40.10">
    <property type="entry name" value="Immunoglobulins"/>
    <property type="match status" value="1"/>
</dbReference>
<name>A0A380LP17_9FIRM</name>
<evidence type="ECO:0000313" key="2">
    <source>
        <dbReference type="Proteomes" id="UP000255523"/>
    </source>
</evidence>
<dbReference type="RefSeq" id="WP_022790626.1">
    <property type="nucleotide sequence ID" value="NZ_UHFX01000003.1"/>
</dbReference>
<reference evidence="1 2" key="1">
    <citation type="submission" date="2018-06" db="EMBL/GenBank/DDBJ databases">
        <authorList>
            <consortium name="Pathogen Informatics"/>
            <person name="Doyle S."/>
        </authorList>
    </citation>
    <scope>NUCLEOTIDE SEQUENCE [LARGE SCALE GENOMIC DNA]</scope>
    <source>
        <strain evidence="1 2">NCTC11087</strain>
    </source>
</reference>
<dbReference type="EMBL" id="UHFX01000003">
    <property type="protein sequence ID" value="SUO05021.1"/>
    <property type="molecule type" value="Genomic_DNA"/>
</dbReference>
<keyword evidence="2" id="KW-1185">Reference proteome</keyword>
<sequence>MRKLGWIIMCLLVLTGCSGPLLQRKTFTVELGQDIYANAALYIKDAQNYPTDDWEVEAKSSGVVKTQNRFTSENMDYLVVGVYDFVIHAGNRDIDFSISVKDTQPPTILSCPTEIDISTGQSIDWSAYIKASDLSGVSFSTTSDFNASTAGSQDVSVRVSDRFGNAVTREIHVNVT</sequence>
<evidence type="ECO:0000313" key="1">
    <source>
        <dbReference type="EMBL" id="SUO05021.1"/>
    </source>
</evidence>
<dbReference type="Proteomes" id="UP000255523">
    <property type="component" value="Unassembled WGS sequence"/>
</dbReference>
<dbReference type="GeneID" id="77462888"/>
<dbReference type="AlphaFoldDB" id="A0A380LP17"/>
<accession>A0A380LP17</accession>
<gene>
    <name evidence="1" type="ORF">NCTC11087_01954</name>
</gene>